<proteinExistence type="inferred from homology"/>
<dbReference type="GO" id="GO:0004077">
    <property type="term" value="F:biotin--[biotin carboxyl-carrier protein] ligase activity"/>
    <property type="evidence" value="ECO:0007669"/>
    <property type="project" value="UniProtKB-UniRule"/>
</dbReference>
<keyword evidence="1 2" id="KW-0436">Ligase</keyword>
<keyword evidence="2" id="KW-0092">Biotin</keyword>
<evidence type="ECO:0000256" key="2">
    <source>
        <dbReference type="HAMAP-Rule" id="MF_00978"/>
    </source>
</evidence>
<dbReference type="PROSITE" id="PS51733">
    <property type="entry name" value="BPL_LPL_CATALYTIC"/>
    <property type="match status" value="1"/>
</dbReference>
<dbReference type="Pfam" id="PF03099">
    <property type="entry name" value="BPL_LplA_LipB"/>
    <property type="match status" value="1"/>
</dbReference>
<comment type="caution">
    <text evidence="2">Lacks conserved residue(s) required for the propagation of feature annotation.</text>
</comment>
<dbReference type="InterPro" id="IPR004143">
    <property type="entry name" value="BPL_LPL_catalytic"/>
</dbReference>
<dbReference type="InterPro" id="IPR030855">
    <property type="entry name" value="Bifunct_BirA"/>
</dbReference>
<comment type="catalytic activity">
    <reaction evidence="2">
        <text>biotin + L-lysyl-[protein] + ATP = N(6)-biotinyl-L-lysyl-[protein] + AMP + diphosphate + H(+)</text>
        <dbReference type="Rhea" id="RHEA:11756"/>
        <dbReference type="Rhea" id="RHEA-COMP:9752"/>
        <dbReference type="Rhea" id="RHEA-COMP:10505"/>
        <dbReference type="ChEBI" id="CHEBI:15378"/>
        <dbReference type="ChEBI" id="CHEBI:29969"/>
        <dbReference type="ChEBI" id="CHEBI:30616"/>
        <dbReference type="ChEBI" id="CHEBI:33019"/>
        <dbReference type="ChEBI" id="CHEBI:57586"/>
        <dbReference type="ChEBI" id="CHEBI:83144"/>
        <dbReference type="ChEBI" id="CHEBI:456215"/>
        <dbReference type="EC" id="6.3.4.15"/>
    </reaction>
</comment>
<dbReference type="AlphaFoldDB" id="A0A1M7B8P3"/>
<keyword evidence="5" id="KW-1185">Reference proteome</keyword>
<comment type="function">
    <text evidence="2">Acts both as a biotin--[acetyl-CoA-carboxylase] ligase and a repressor.</text>
</comment>
<keyword evidence="2" id="KW-0238">DNA-binding</keyword>
<dbReference type="InterPro" id="IPR036390">
    <property type="entry name" value="WH_DNA-bd_sf"/>
</dbReference>
<feature type="DNA-binding region" description="H-T-H motif" evidence="2">
    <location>
        <begin position="20"/>
        <end position="39"/>
    </location>
</feature>
<feature type="binding site" evidence="2">
    <location>
        <position position="185"/>
    </location>
    <ligand>
        <name>biotin</name>
        <dbReference type="ChEBI" id="CHEBI:57586"/>
    </ligand>
</feature>
<dbReference type="SUPFAM" id="SSF55681">
    <property type="entry name" value="Class II aaRS and biotin synthetases"/>
    <property type="match status" value="1"/>
</dbReference>
<dbReference type="CDD" id="cd16442">
    <property type="entry name" value="BPL"/>
    <property type="match status" value="1"/>
</dbReference>
<dbReference type="SUPFAM" id="SSF46785">
    <property type="entry name" value="Winged helix' DNA-binding domain"/>
    <property type="match status" value="1"/>
</dbReference>
<dbReference type="PANTHER" id="PTHR12835:SF5">
    <property type="entry name" value="BIOTIN--PROTEIN LIGASE"/>
    <property type="match status" value="1"/>
</dbReference>
<dbReference type="Gene3D" id="3.30.930.10">
    <property type="entry name" value="Bira Bifunctional Protein, Domain 2"/>
    <property type="match status" value="1"/>
</dbReference>
<keyword evidence="2" id="KW-0547">Nucleotide-binding</keyword>
<dbReference type="GO" id="GO:0003677">
    <property type="term" value="F:DNA binding"/>
    <property type="evidence" value="ECO:0007669"/>
    <property type="project" value="UniProtKB-UniRule"/>
</dbReference>
<keyword evidence="2" id="KW-0678">Repressor</keyword>
<protein>
    <recommendedName>
        <fullName evidence="2">Bifunctional ligase/repressor BirA</fullName>
    </recommendedName>
    <alternativeName>
        <fullName evidence="2">Biotin--[acetyl-CoA-carboxylase] ligase</fullName>
        <ecNumber evidence="2">6.3.4.15</ecNumber>
    </alternativeName>
    <alternativeName>
        <fullName evidence="2">Biotin--protein ligase</fullName>
    </alternativeName>
    <alternativeName>
        <fullName evidence="2">Biotin-[acetyl-CoA carboxylase] synthetase</fullName>
    </alternativeName>
</protein>
<evidence type="ECO:0000256" key="1">
    <source>
        <dbReference type="ARBA" id="ARBA00022598"/>
    </source>
</evidence>
<feature type="binding site" evidence="2">
    <location>
        <begin position="118"/>
        <end position="120"/>
    </location>
    <ligand>
        <name>biotin</name>
        <dbReference type="ChEBI" id="CHEBI:57586"/>
    </ligand>
</feature>
<dbReference type="EMBL" id="FRCF01000002">
    <property type="protein sequence ID" value="SHL51311.1"/>
    <property type="molecule type" value="Genomic_DNA"/>
</dbReference>
<name>A0A1M7B8P3_9BACL</name>
<dbReference type="GO" id="GO:0009249">
    <property type="term" value="P:protein lipoylation"/>
    <property type="evidence" value="ECO:0007669"/>
    <property type="project" value="UniProtKB-ARBA"/>
</dbReference>
<dbReference type="OrthoDB" id="9807064at2"/>
<dbReference type="InterPro" id="IPR045864">
    <property type="entry name" value="aa-tRNA-synth_II/BPL/LPL"/>
</dbReference>
<dbReference type="GO" id="GO:0016740">
    <property type="term" value="F:transferase activity"/>
    <property type="evidence" value="ECO:0007669"/>
    <property type="project" value="UniProtKB-ARBA"/>
</dbReference>
<dbReference type="EC" id="6.3.4.15" evidence="2"/>
<dbReference type="GO" id="GO:0005737">
    <property type="term" value="C:cytoplasm"/>
    <property type="evidence" value="ECO:0007669"/>
    <property type="project" value="TreeGrafter"/>
</dbReference>
<organism evidence="4 5">
    <name type="scientific">Lacicoccus alkaliphilus DSM 16010</name>
    <dbReference type="NCBI Taxonomy" id="1123231"/>
    <lineage>
        <taxon>Bacteria</taxon>
        <taxon>Bacillati</taxon>
        <taxon>Bacillota</taxon>
        <taxon>Bacilli</taxon>
        <taxon>Bacillales</taxon>
        <taxon>Salinicoccaceae</taxon>
        <taxon>Lacicoccus</taxon>
    </lineage>
</organism>
<dbReference type="GO" id="GO:0006355">
    <property type="term" value="P:regulation of DNA-templated transcription"/>
    <property type="evidence" value="ECO:0007669"/>
    <property type="project" value="UniProtKB-UniRule"/>
</dbReference>
<dbReference type="STRING" id="1123231.SAMN02745189_00375"/>
<dbReference type="Proteomes" id="UP000184206">
    <property type="component" value="Unassembled WGS sequence"/>
</dbReference>
<feature type="domain" description="BPL/LPL catalytic" evidence="3">
    <location>
        <begin position="72"/>
        <end position="259"/>
    </location>
</feature>
<dbReference type="InterPro" id="IPR036388">
    <property type="entry name" value="WH-like_DNA-bd_sf"/>
</dbReference>
<keyword evidence="2" id="KW-0067">ATP-binding</keyword>
<dbReference type="Gene3D" id="2.30.30.100">
    <property type="match status" value="1"/>
</dbReference>
<accession>A0A1M7B8P3</accession>
<keyword evidence="2" id="KW-0804">Transcription</keyword>
<keyword evidence="2" id="KW-0805">Transcription regulation</keyword>
<evidence type="ECO:0000313" key="4">
    <source>
        <dbReference type="EMBL" id="SHL51311.1"/>
    </source>
</evidence>
<evidence type="ECO:0000259" key="3">
    <source>
        <dbReference type="PROSITE" id="PS51733"/>
    </source>
</evidence>
<gene>
    <name evidence="2" type="primary">birA</name>
    <name evidence="4" type="ORF">SAMN02745189_00375</name>
</gene>
<dbReference type="Pfam" id="PF08279">
    <property type="entry name" value="HTH_11"/>
    <property type="match status" value="1"/>
</dbReference>
<dbReference type="HAMAP" id="MF_00978">
    <property type="entry name" value="Bifunct_BirA"/>
    <property type="match status" value="1"/>
</dbReference>
<evidence type="ECO:0000313" key="5">
    <source>
        <dbReference type="Proteomes" id="UP000184206"/>
    </source>
</evidence>
<comment type="similarity">
    <text evidence="2">Belongs to the biotin--protein ligase family.</text>
</comment>
<dbReference type="InterPro" id="IPR004408">
    <property type="entry name" value="Biotin_CoA_COase_ligase"/>
</dbReference>
<sequence length="322" mass="36537">MSKLNQQVLKLLSKHEFISGQKMAEALSISRTAVWKAVQNLKEDGYTVKSVASKGYKLIGASNELNETLLTSMIKDSKLFSEVIYRDTVDSTQKIAFQKITDIKKPFIVVAGEQTGGRGRFNREWTSPEKSGLYMSAVFKPDIYLNEIIKFNLFLSLAIANAIEETFDLDAGIKWPNDIYIDGKKVCGFLTEVVSENNVIQNIICGIGINLYETEEITALETATSIENEMKKNGRMNSDTESFLTRLIHELEQQYHQFMNTPFSSIKEEWMAKSIIFGKEMRISEMNRTFLAKPVDITDEGFLLAVDRYGETHKIISADIEF</sequence>
<dbReference type="NCBIfam" id="TIGR00121">
    <property type="entry name" value="birA_ligase"/>
    <property type="match status" value="1"/>
</dbReference>
<dbReference type="InterPro" id="IPR013196">
    <property type="entry name" value="HTH_11"/>
</dbReference>
<dbReference type="RefSeq" id="WP_072707730.1">
    <property type="nucleotide sequence ID" value="NZ_FRCF01000002.1"/>
</dbReference>
<dbReference type="Gene3D" id="1.10.10.10">
    <property type="entry name" value="Winged helix-like DNA-binding domain superfamily/Winged helix DNA-binding domain"/>
    <property type="match status" value="1"/>
</dbReference>
<feature type="binding site" evidence="2">
    <location>
        <position position="114"/>
    </location>
    <ligand>
        <name>biotin</name>
        <dbReference type="ChEBI" id="CHEBI:57586"/>
    </ligand>
</feature>
<reference evidence="4 5" key="1">
    <citation type="submission" date="2016-11" db="EMBL/GenBank/DDBJ databases">
        <authorList>
            <person name="Jaros S."/>
            <person name="Januszkiewicz K."/>
            <person name="Wedrychowicz H."/>
        </authorList>
    </citation>
    <scope>NUCLEOTIDE SEQUENCE [LARGE SCALE GENOMIC DNA]</scope>
    <source>
        <strain evidence="4 5">DSM 16010</strain>
    </source>
</reference>
<dbReference type="PANTHER" id="PTHR12835">
    <property type="entry name" value="BIOTIN PROTEIN LIGASE"/>
    <property type="match status" value="1"/>
</dbReference>
<dbReference type="GO" id="GO:0005524">
    <property type="term" value="F:ATP binding"/>
    <property type="evidence" value="ECO:0007669"/>
    <property type="project" value="UniProtKB-UniRule"/>
</dbReference>